<keyword evidence="3" id="KW-0378">Hydrolase</keyword>
<comment type="caution">
    <text evidence="7">The sequence shown here is derived from an EMBL/GenBank/DDBJ whole genome shotgun (WGS) entry which is preliminary data.</text>
</comment>
<sequence length="109" mass="12080">MIRFTVCQSGDNILEFTVTGHSGYGEAGTDIVCAGVSALVYNAVNSCEALLGIELDASDTKDRLYCQVPRAYRSDANVQLLLHSLQFGIEQMAESYPKHVKVKYRQEME</sequence>
<dbReference type="InterPro" id="IPR007422">
    <property type="entry name" value="Peptidase_Prp"/>
</dbReference>
<dbReference type="PATRIC" id="fig|471514.4.peg.1373"/>
<evidence type="ECO:0000256" key="6">
    <source>
        <dbReference type="ARBA" id="ARBA00044538"/>
    </source>
</evidence>
<evidence type="ECO:0000256" key="3">
    <source>
        <dbReference type="ARBA" id="ARBA00022801"/>
    </source>
</evidence>
<evidence type="ECO:0000256" key="4">
    <source>
        <dbReference type="ARBA" id="ARBA00022807"/>
    </source>
</evidence>
<name>A0A0P9EW07_9BACL</name>
<reference evidence="7 8" key="1">
    <citation type="submission" date="2015-09" db="EMBL/GenBank/DDBJ databases">
        <title>Draft genome sequence of Alicyclobacillus ferrooxydans DSM 22381.</title>
        <authorList>
            <person name="Hemp J."/>
        </authorList>
    </citation>
    <scope>NUCLEOTIDE SEQUENCE [LARGE SCALE GENOMIC DNA]</scope>
    <source>
        <strain evidence="7 8">TC-34</strain>
    </source>
</reference>
<gene>
    <name evidence="7" type="ORF">AN477_13355</name>
</gene>
<dbReference type="GO" id="GO:0008234">
    <property type="term" value="F:cysteine-type peptidase activity"/>
    <property type="evidence" value="ECO:0007669"/>
    <property type="project" value="UniProtKB-KW"/>
</dbReference>
<keyword evidence="2" id="KW-0645">Protease</keyword>
<evidence type="ECO:0000256" key="1">
    <source>
        <dbReference type="ARBA" id="ARBA00022517"/>
    </source>
</evidence>
<evidence type="ECO:0000256" key="5">
    <source>
        <dbReference type="ARBA" id="ARBA00044503"/>
    </source>
</evidence>
<accession>A0A0P9EW07</accession>
<dbReference type="GO" id="GO:0042254">
    <property type="term" value="P:ribosome biogenesis"/>
    <property type="evidence" value="ECO:0007669"/>
    <property type="project" value="UniProtKB-KW"/>
</dbReference>
<proteinExistence type="inferred from homology"/>
<dbReference type="Gene3D" id="3.30.70.1490">
    <property type="entry name" value="Cysteine protease Prp"/>
    <property type="match status" value="1"/>
</dbReference>
<evidence type="ECO:0000313" key="8">
    <source>
        <dbReference type="Proteomes" id="UP000050482"/>
    </source>
</evidence>
<dbReference type="Proteomes" id="UP000050482">
    <property type="component" value="Unassembled WGS sequence"/>
</dbReference>
<dbReference type="GO" id="GO:0006508">
    <property type="term" value="P:proteolysis"/>
    <property type="evidence" value="ECO:0007669"/>
    <property type="project" value="UniProtKB-KW"/>
</dbReference>
<dbReference type="InterPro" id="IPR036764">
    <property type="entry name" value="Peptidase_Prp_sf"/>
</dbReference>
<keyword evidence="1" id="KW-0690">Ribosome biogenesis</keyword>
<evidence type="ECO:0000313" key="7">
    <source>
        <dbReference type="EMBL" id="KPV43235.1"/>
    </source>
</evidence>
<dbReference type="Pfam" id="PF04327">
    <property type="entry name" value="Peptidase_Prp"/>
    <property type="match status" value="1"/>
</dbReference>
<dbReference type="EMBL" id="LJCO01000054">
    <property type="protein sequence ID" value="KPV43235.1"/>
    <property type="molecule type" value="Genomic_DNA"/>
</dbReference>
<dbReference type="OrthoDB" id="48998at2"/>
<keyword evidence="4" id="KW-0788">Thiol protease</keyword>
<dbReference type="SUPFAM" id="SSF118010">
    <property type="entry name" value="TM1457-like"/>
    <property type="match status" value="1"/>
</dbReference>
<protein>
    <recommendedName>
        <fullName evidence="6">Ribosomal processing cysteine protease Prp</fullName>
    </recommendedName>
</protein>
<keyword evidence="8" id="KW-1185">Reference proteome</keyword>
<dbReference type="AlphaFoldDB" id="A0A0P9EW07"/>
<comment type="similarity">
    <text evidence="5">Belongs to the Prp family.</text>
</comment>
<dbReference type="CDD" id="cd16332">
    <property type="entry name" value="Prp-like"/>
    <property type="match status" value="1"/>
</dbReference>
<dbReference type="PANTHER" id="PTHR39178">
    <property type="entry name" value="HYPOTHETICAL RIBOSOME-ASSOCIATED PROTEIN"/>
    <property type="match status" value="1"/>
</dbReference>
<dbReference type="RefSeq" id="WP_054969662.1">
    <property type="nucleotide sequence ID" value="NZ_LJCO01000054.1"/>
</dbReference>
<organism evidence="7 8">
    <name type="scientific">Alicyclobacillus ferrooxydans</name>
    <dbReference type="NCBI Taxonomy" id="471514"/>
    <lineage>
        <taxon>Bacteria</taxon>
        <taxon>Bacillati</taxon>
        <taxon>Bacillota</taxon>
        <taxon>Bacilli</taxon>
        <taxon>Bacillales</taxon>
        <taxon>Alicyclobacillaceae</taxon>
        <taxon>Alicyclobacillus</taxon>
    </lineage>
</organism>
<evidence type="ECO:0000256" key="2">
    <source>
        <dbReference type="ARBA" id="ARBA00022670"/>
    </source>
</evidence>
<dbReference type="STRING" id="471514.AN477_13355"/>
<dbReference type="PANTHER" id="PTHR39178:SF1">
    <property type="entry name" value="RIBOSOMAL-PROCESSING CYSTEINE PROTEASE PRP"/>
    <property type="match status" value="1"/>
</dbReference>